<name>A0A2H0BXA1_9BACT</name>
<dbReference type="PANTHER" id="PTHR13501">
    <property type="entry name" value="CHLOROPLAST 50S RIBOSOMAL PROTEIN L22-RELATED"/>
    <property type="match status" value="1"/>
</dbReference>
<evidence type="ECO:0000256" key="7">
    <source>
        <dbReference type="HAMAP-Rule" id="MF_01331"/>
    </source>
</evidence>
<dbReference type="InterPro" id="IPR036394">
    <property type="entry name" value="Ribosomal_uL22_sf"/>
</dbReference>
<dbReference type="Proteomes" id="UP000231246">
    <property type="component" value="Unassembled WGS sequence"/>
</dbReference>
<sequence length="130" mass="14696">MEYKAEIKYIKIGPRKMREVADVVRGKLVDEALSNLDYLKKNAAKYLAKSLRSAVAGAVKTHSAQENLLVVKLLEINKGPDSKRWRPVSRGMSHPYVKRSSHIKIVLSEKPKPKPKPVKLIKKVKKVVTI</sequence>
<reference evidence="11 12" key="1">
    <citation type="submission" date="2017-09" db="EMBL/GenBank/DDBJ databases">
        <title>Depth-based differentiation of microbial function through sediment-hosted aquifers and enrichment of novel symbionts in the deep terrestrial subsurface.</title>
        <authorList>
            <person name="Probst A.J."/>
            <person name="Ladd B."/>
            <person name="Jarett J.K."/>
            <person name="Geller-Mcgrath D.E."/>
            <person name="Sieber C.M."/>
            <person name="Emerson J.B."/>
            <person name="Anantharaman K."/>
            <person name="Thomas B.C."/>
            <person name="Malmstrom R."/>
            <person name="Stieglmeier M."/>
            <person name="Klingl A."/>
            <person name="Woyke T."/>
            <person name="Ryan C.M."/>
            <person name="Banfield J.F."/>
        </authorList>
    </citation>
    <scope>NUCLEOTIDE SEQUENCE [LARGE SCALE GENOMIC DNA]</scope>
    <source>
        <strain evidence="11">CG22_combo_CG10-13_8_21_14_all_38_20</strain>
    </source>
</reference>
<dbReference type="Gene3D" id="3.90.470.10">
    <property type="entry name" value="Ribosomal protein L22/L17"/>
    <property type="match status" value="1"/>
</dbReference>
<keyword evidence="4 7" id="KW-0689">Ribosomal protein</keyword>
<evidence type="ECO:0000256" key="4">
    <source>
        <dbReference type="ARBA" id="ARBA00022980"/>
    </source>
</evidence>
<organism evidence="11 12">
    <name type="scientific">Candidatus Roizmanbacteria bacterium CG22_combo_CG10-13_8_21_14_all_38_20</name>
    <dbReference type="NCBI Taxonomy" id="1974862"/>
    <lineage>
        <taxon>Bacteria</taxon>
        <taxon>Candidatus Roizmaniibacteriota</taxon>
    </lineage>
</organism>
<dbReference type="EMBL" id="PCTA01000003">
    <property type="protein sequence ID" value="PIP62159.1"/>
    <property type="molecule type" value="Genomic_DNA"/>
</dbReference>
<dbReference type="PANTHER" id="PTHR13501:SF8">
    <property type="entry name" value="LARGE RIBOSOMAL SUBUNIT PROTEIN UL22M"/>
    <property type="match status" value="1"/>
</dbReference>
<dbReference type="NCBIfam" id="TIGR01044">
    <property type="entry name" value="rplV_bact"/>
    <property type="match status" value="1"/>
</dbReference>
<accession>A0A2H0BXA1</accession>
<dbReference type="InterPro" id="IPR047867">
    <property type="entry name" value="Ribosomal_uL22_bac/org-type"/>
</dbReference>
<dbReference type="InterPro" id="IPR001063">
    <property type="entry name" value="Ribosomal_uL22"/>
</dbReference>
<evidence type="ECO:0000313" key="12">
    <source>
        <dbReference type="Proteomes" id="UP000231246"/>
    </source>
</evidence>
<gene>
    <name evidence="7" type="primary">rplV</name>
    <name evidence="11" type="ORF">COW99_00540</name>
</gene>
<comment type="function">
    <text evidence="7">The globular domain of the protein is located near the polypeptide exit tunnel on the outside of the subunit, while an extended beta-hairpin is found that lines the wall of the exit tunnel in the center of the 70S ribosome.</text>
</comment>
<dbReference type="GO" id="GO:0022625">
    <property type="term" value="C:cytosolic large ribosomal subunit"/>
    <property type="evidence" value="ECO:0007669"/>
    <property type="project" value="TreeGrafter"/>
</dbReference>
<dbReference type="Pfam" id="PF00237">
    <property type="entry name" value="Ribosomal_L22"/>
    <property type="match status" value="1"/>
</dbReference>
<dbReference type="InterPro" id="IPR005727">
    <property type="entry name" value="Ribosomal_uL22_bac/chlpt-type"/>
</dbReference>
<dbReference type="GO" id="GO:0019843">
    <property type="term" value="F:rRNA binding"/>
    <property type="evidence" value="ECO:0007669"/>
    <property type="project" value="UniProtKB-UniRule"/>
</dbReference>
<dbReference type="AlphaFoldDB" id="A0A2H0BXA1"/>
<comment type="subunit">
    <text evidence="7 9">Part of the 50S ribosomal subunit.</text>
</comment>
<dbReference type="SUPFAM" id="SSF54843">
    <property type="entry name" value="Ribosomal protein L22"/>
    <property type="match status" value="1"/>
</dbReference>
<dbReference type="GO" id="GO:0006412">
    <property type="term" value="P:translation"/>
    <property type="evidence" value="ECO:0007669"/>
    <property type="project" value="UniProtKB-UniRule"/>
</dbReference>
<evidence type="ECO:0000256" key="2">
    <source>
        <dbReference type="ARBA" id="ARBA00022730"/>
    </source>
</evidence>
<comment type="function">
    <text evidence="7 10">This protein binds specifically to 23S rRNA; its binding is stimulated by other ribosomal proteins, e.g., L4, L17, and L20. It is important during the early stages of 50S assembly. It makes multiple contacts with different domains of the 23S rRNA in the assembled 50S subunit and ribosome.</text>
</comment>
<dbReference type="GO" id="GO:0003735">
    <property type="term" value="F:structural constituent of ribosome"/>
    <property type="evidence" value="ECO:0007669"/>
    <property type="project" value="InterPro"/>
</dbReference>
<evidence type="ECO:0000256" key="1">
    <source>
        <dbReference type="ARBA" id="ARBA00009451"/>
    </source>
</evidence>
<comment type="similarity">
    <text evidence="1 7 8">Belongs to the universal ribosomal protein uL22 family.</text>
</comment>
<evidence type="ECO:0000313" key="11">
    <source>
        <dbReference type="EMBL" id="PIP62159.1"/>
    </source>
</evidence>
<evidence type="ECO:0000256" key="8">
    <source>
        <dbReference type="RuleBase" id="RU004005"/>
    </source>
</evidence>
<evidence type="ECO:0000256" key="5">
    <source>
        <dbReference type="ARBA" id="ARBA00023274"/>
    </source>
</evidence>
<keyword evidence="2 7" id="KW-0699">rRNA-binding</keyword>
<dbReference type="HAMAP" id="MF_01331_B">
    <property type="entry name" value="Ribosomal_uL22_B"/>
    <property type="match status" value="1"/>
</dbReference>
<evidence type="ECO:0000256" key="6">
    <source>
        <dbReference type="ARBA" id="ARBA00035207"/>
    </source>
</evidence>
<comment type="caution">
    <text evidence="11">The sequence shown here is derived from an EMBL/GenBank/DDBJ whole genome shotgun (WGS) entry which is preliminary data.</text>
</comment>
<keyword evidence="5 7" id="KW-0687">Ribonucleoprotein</keyword>
<evidence type="ECO:0000256" key="9">
    <source>
        <dbReference type="RuleBase" id="RU004006"/>
    </source>
</evidence>
<keyword evidence="3 7" id="KW-0694">RNA-binding</keyword>
<evidence type="ECO:0000256" key="3">
    <source>
        <dbReference type="ARBA" id="ARBA00022884"/>
    </source>
</evidence>
<evidence type="ECO:0000256" key="10">
    <source>
        <dbReference type="RuleBase" id="RU004008"/>
    </source>
</evidence>
<protein>
    <recommendedName>
        <fullName evidence="6 7">Large ribosomal subunit protein uL22</fullName>
    </recommendedName>
</protein>
<proteinExistence type="inferred from homology"/>